<evidence type="ECO:0000313" key="2">
    <source>
        <dbReference type="Proteomes" id="UP000011668"/>
    </source>
</evidence>
<keyword evidence="2" id="KW-1185">Reference proteome</keyword>
<proteinExistence type="predicted"/>
<name>L8WW50_THACA</name>
<gene>
    <name evidence="1" type="ORF">AG1IA_04919</name>
</gene>
<dbReference type="Proteomes" id="UP000011668">
    <property type="component" value="Unassembled WGS sequence"/>
</dbReference>
<protein>
    <submittedName>
        <fullName evidence="1">Uncharacterized protein</fullName>
    </submittedName>
</protein>
<reference evidence="1 2" key="1">
    <citation type="journal article" date="2013" name="Nat. Commun.">
        <title>The evolution and pathogenic mechanisms of the rice sheath blight pathogen.</title>
        <authorList>
            <person name="Zheng A."/>
            <person name="Lin R."/>
            <person name="Xu L."/>
            <person name="Qin P."/>
            <person name="Tang C."/>
            <person name="Ai P."/>
            <person name="Zhang D."/>
            <person name="Liu Y."/>
            <person name="Sun Z."/>
            <person name="Feng H."/>
            <person name="Wang Y."/>
            <person name="Chen Y."/>
            <person name="Liang X."/>
            <person name="Fu R."/>
            <person name="Li Q."/>
            <person name="Zhang J."/>
            <person name="Yu X."/>
            <person name="Xie Z."/>
            <person name="Ding L."/>
            <person name="Guan P."/>
            <person name="Tang J."/>
            <person name="Liang Y."/>
            <person name="Wang S."/>
            <person name="Deng Q."/>
            <person name="Li S."/>
            <person name="Zhu J."/>
            <person name="Wang L."/>
            <person name="Liu H."/>
            <person name="Li P."/>
        </authorList>
    </citation>
    <scope>NUCLEOTIDE SEQUENCE [LARGE SCALE GENOMIC DNA]</scope>
    <source>
        <strain evidence="2">AG-1 IA</strain>
    </source>
</reference>
<accession>L8WW50</accession>
<dbReference type="HOGENOM" id="CLU_3015817_0_0_1"/>
<dbReference type="EMBL" id="AFRT01001197">
    <property type="protein sequence ID" value="ELU41057.1"/>
    <property type="molecule type" value="Genomic_DNA"/>
</dbReference>
<sequence length="56" mass="6752">MFILIDFPLYYHSYSLSAHIPTRIRIRIYSAFAPDYHPCNFSCLDIFSWLWAALYM</sequence>
<organism evidence="1 2">
    <name type="scientific">Thanatephorus cucumeris (strain AG1-IA)</name>
    <name type="common">Rice sheath blight fungus</name>
    <name type="synonym">Rhizoctonia solani</name>
    <dbReference type="NCBI Taxonomy" id="983506"/>
    <lineage>
        <taxon>Eukaryota</taxon>
        <taxon>Fungi</taxon>
        <taxon>Dikarya</taxon>
        <taxon>Basidiomycota</taxon>
        <taxon>Agaricomycotina</taxon>
        <taxon>Agaricomycetes</taxon>
        <taxon>Cantharellales</taxon>
        <taxon>Ceratobasidiaceae</taxon>
        <taxon>Rhizoctonia</taxon>
        <taxon>Rhizoctonia solani AG-1</taxon>
    </lineage>
</organism>
<dbReference type="AlphaFoldDB" id="L8WW50"/>
<comment type="caution">
    <text evidence="1">The sequence shown here is derived from an EMBL/GenBank/DDBJ whole genome shotgun (WGS) entry which is preliminary data.</text>
</comment>
<evidence type="ECO:0000313" key="1">
    <source>
        <dbReference type="EMBL" id="ELU41057.1"/>
    </source>
</evidence>